<name>X1C2E5_9ZZZZ</name>
<evidence type="ECO:0000313" key="2">
    <source>
        <dbReference type="EMBL" id="GAG90598.1"/>
    </source>
</evidence>
<feature type="transmembrane region" description="Helical" evidence="1">
    <location>
        <begin position="14"/>
        <end position="41"/>
    </location>
</feature>
<keyword evidence="1" id="KW-1133">Transmembrane helix</keyword>
<dbReference type="EMBL" id="BART01027137">
    <property type="protein sequence ID" value="GAG90598.1"/>
    <property type="molecule type" value="Genomic_DNA"/>
</dbReference>
<keyword evidence="1" id="KW-0472">Membrane</keyword>
<evidence type="ECO:0000256" key="1">
    <source>
        <dbReference type="SAM" id="Phobius"/>
    </source>
</evidence>
<dbReference type="AlphaFoldDB" id="X1C2E5"/>
<reference evidence="2" key="1">
    <citation type="journal article" date="2014" name="Front. Microbiol.">
        <title>High frequency of phylogenetically diverse reductive dehalogenase-homologous genes in deep subseafloor sedimentary metagenomes.</title>
        <authorList>
            <person name="Kawai M."/>
            <person name="Futagami T."/>
            <person name="Toyoda A."/>
            <person name="Takaki Y."/>
            <person name="Nishi S."/>
            <person name="Hori S."/>
            <person name="Arai W."/>
            <person name="Tsubouchi T."/>
            <person name="Morono Y."/>
            <person name="Uchiyama I."/>
            <person name="Ito T."/>
            <person name="Fujiyama A."/>
            <person name="Inagaki F."/>
            <person name="Takami H."/>
        </authorList>
    </citation>
    <scope>NUCLEOTIDE SEQUENCE</scope>
    <source>
        <strain evidence="2">Expedition CK06-06</strain>
    </source>
</reference>
<feature type="transmembrane region" description="Helical" evidence="1">
    <location>
        <begin position="47"/>
        <end position="70"/>
    </location>
</feature>
<keyword evidence="1" id="KW-0812">Transmembrane</keyword>
<organism evidence="2">
    <name type="scientific">marine sediment metagenome</name>
    <dbReference type="NCBI Taxonomy" id="412755"/>
    <lineage>
        <taxon>unclassified sequences</taxon>
        <taxon>metagenomes</taxon>
        <taxon>ecological metagenomes</taxon>
    </lineage>
</organism>
<sequence length="95" mass="10843">MVFKDKAKQERKGLYFDLICGIVNSILAIIGIIFATIVYGIRNDAGFYIGLTFCICYLGISIFLIIFGIYTKQKEKKYGVVSKKKRKRELKPPIV</sequence>
<comment type="caution">
    <text evidence="2">The sequence shown here is derived from an EMBL/GenBank/DDBJ whole genome shotgun (WGS) entry which is preliminary data.</text>
</comment>
<protein>
    <submittedName>
        <fullName evidence="2">Uncharacterized protein</fullName>
    </submittedName>
</protein>
<gene>
    <name evidence="2" type="ORF">S01H4_48193</name>
</gene>
<accession>X1C2E5</accession>
<proteinExistence type="predicted"/>